<dbReference type="PANTHER" id="PTHR43857:SF1">
    <property type="entry name" value="YJGH FAMILY PROTEIN"/>
    <property type="match status" value="1"/>
</dbReference>
<comment type="caution">
    <text evidence="1">The sequence shown here is derived from an EMBL/GenBank/DDBJ whole genome shotgun (WGS) entry which is preliminary data.</text>
</comment>
<keyword evidence="2" id="KW-1185">Reference proteome</keyword>
<dbReference type="Proteomes" id="UP000288197">
    <property type="component" value="Unassembled WGS sequence"/>
</dbReference>
<evidence type="ECO:0000313" key="2">
    <source>
        <dbReference type="Proteomes" id="UP000288197"/>
    </source>
</evidence>
<accession>A0A369B271</accession>
<reference evidence="1 2" key="1">
    <citation type="submission" date="2017-05" db="EMBL/GenBank/DDBJ databases">
        <title>Vagococcus spp. assemblies.</title>
        <authorList>
            <person name="Gulvik C.A."/>
        </authorList>
    </citation>
    <scope>NUCLEOTIDE SEQUENCE [LARGE SCALE GENOMIC DNA]</scope>
    <source>
        <strain evidence="1 2">NCFB 2497</strain>
    </source>
</reference>
<dbReference type="SUPFAM" id="SSF55298">
    <property type="entry name" value="YjgF-like"/>
    <property type="match status" value="1"/>
</dbReference>
<dbReference type="InterPro" id="IPR035959">
    <property type="entry name" value="RutC-like_sf"/>
</dbReference>
<dbReference type="OrthoDB" id="9815126at2"/>
<dbReference type="CDD" id="cd00448">
    <property type="entry name" value="YjgF_YER057c_UK114_family"/>
    <property type="match status" value="1"/>
</dbReference>
<dbReference type="GeneID" id="63145757"/>
<sequence length="112" mass="12618">MAIYSNSVISKDKLLIISGQTPEIKGDVPEEIEVQVEIVLNKILETITEQNYQKENLLKMTVYITNASYLASVREVFTKVLGNIKPAMTLVVISELINPKFKIEIDATVDYN</sequence>
<organism evidence="1 2">
    <name type="scientific">Vagococcus fluvialis</name>
    <dbReference type="NCBI Taxonomy" id="2738"/>
    <lineage>
        <taxon>Bacteria</taxon>
        <taxon>Bacillati</taxon>
        <taxon>Bacillota</taxon>
        <taxon>Bacilli</taxon>
        <taxon>Lactobacillales</taxon>
        <taxon>Enterococcaceae</taxon>
        <taxon>Vagococcus</taxon>
    </lineage>
</organism>
<evidence type="ECO:0000313" key="1">
    <source>
        <dbReference type="EMBL" id="RSU03966.1"/>
    </source>
</evidence>
<dbReference type="AlphaFoldDB" id="A0A369B271"/>
<proteinExistence type="predicted"/>
<dbReference type="Gene3D" id="3.30.1330.40">
    <property type="entry name" value="RutC-like"/>
    <property type="match status" value="1"/>
</dbReference>
<gene>
    <name evidence="1" type="ORF">CBF32_04655</name>
</gene>
<dbReference type="EMBL" id="NGJX01000003">
    <property type="protein sequence ID" value="RSU03966.1"/>
    <property type="molecule type" value="Genomic_DNA"/>
</dbReference>
<protein>
    <submittedName>
        <fullName evidence="1">Enamine deaminase RidA</fullName>
    </submittedName>
</protein>
<dbReference type="Pfam" id="PF01042">
    <property type="entry name" value="Ribonuc_L-PSP"/>
    <property type="match status" value="1"/>
</dbReference>
<name>A0A369B271_9ENTE</name>
<dbReference type="InterPro" id="IPR006175">
    <property type="entry name" value="YjgF/YER057c/UK114"/>
</dbReference>
<dbReference type="PANTHER" id="PTHR43857">
    <property type="entry name" value="BLR7761 PROTEIN"/>
    <property type="match status" value="1"/>
</dbReference>
<dbReference type="RefSeq" id="WP_114288981.1">
    <property type="nucleotide sequence ID" value="NZ_JBEFOT010000012.1"/>
</dbReference>